<organism evidence="1 2">
    <name type="scientific">Wenxinia saemankumensis</name>
    <dbReference type="NCBI Taxonomy" id="1447782"/>
    <lineage>
        <taxon>Bacteria</taxon>
        <taxon>Pseudomonadati</taxon>
        <taxon>Pseudomonadota</taxon>
        <taxon>Alphaproteobacteria</taxon>
        <taxon>Rhodobacterales</taxon>
        <taxon>Roseobacteraceae</taxon>
        <taxon>Wenxinia</taxon>
    </lineage>
</organism>
<dbReference type="AlphaFoldDB" id="A0A1M6EY63"/>
<proteinExistence type="predicted"/>
<evidence type="ECO:0000313" key="2">
    <source>
        <dbReference type="Proteomes" id="UP000184292"/>
    </source>
</evidence>
<gene>
    <name evidence="1" type="ORF">SAMN05444417_2241</name>
</gene>
<name>A0A1M6EY63_9RHOB</name>
<accession>A0A1M6EY63</accession>
<keyword evidence="2" id="KW-1185">Reference proteome</keyword>
<reference evidence="1 2" key="1">
    <citation type="submission" date="2016-11" db="EMBL/GenBank/DDBJ databases">
        <authorList>
            <person name="Jaros S."/>
            <person name="Januszkiewicz K."/>
            <person name="Wedrychowicz H."/>
        </authorList>
    </citation>
    <scope>NUCLEOTIDE SEQUENCE [LARGE SCALE GENOMIC DNA]</scope>
    <source>
        <strain evidence="1 2">DSM 100565</strain>
    </source>
</reference>
<dbReference type="EMBL" id="FQYO01000003">
    <property type="protein sequence ID" value="SHI90360.1"/>
    <property type="molecule type" value="Genomic_DNA"/>
</dbReference>
<dbReference type="Proteomes" id="UP000184292">
    <property type="component" value="Unassembled WGS sequence"/>
</dbReference>
<dbReference type="RefSeq" id="WP_073329984.1">
    <property type="nucleotide sequence ID" value="NZ_FQYO01000003.1"/>
</dbReference>
<sequence>MTQTNDIVVIEMLFRRDPELRFDAILRELRAALAPLGATAPVMEAPNLAQIALRGIDLSLAWDVTEGAEPAWHVYVSAAPRRAGQADRALDIARTIARRIGVRHGADHQVWHEIDAPLDLPALLSLSGRIAPRADPAPPAGAGGAETPLDRLLALTSAAQSAPALAPALALVRPSHPVAIRAGRSRRSAVHCRAEETALRAAIRGRGAIRALADATGARLARTRLGTPANAEGLGTLVAFGASAVWLLQVPGAA</sequence>
<protein>
    <submittedName>
        <fullName evidence="1">Uncharacterized protein</fullName>
    </submittedName>
</protein>
<evidence type="ECO:0000313" key="1">
    <source>
        <dbReference type="EMBL" id="SHI90360.1"/>
    </source>
</evidence>